<name>A0A7J6IPI7_COLFN</name>
<evidence type="ECO:0000256" key="1">
    <source>
        <dbReference type="SAM" id="MobiDB-lite"/>
    </source>
</evidence>
<protein>
    <submittedName>
        <fullName evidence="2">Uncharacterized protein</fullName>
    </submittedName>
</protein>
<comment type="caution">
    <text evidence="2">The sequence shown here is derived from an EMBL/GenBank/DDBJ whole genome shotgun (WGS) entry which is preliminary data.</text>
</comment>
<accession>A0A7J6IPI7</accession>
<keyword evidence="3" id="KW-1185">Reference proteome</keyword>
<evidence type="ECO:0000313" key="3">
    <source>
        <dbReference type="Proteomes" id="UP000011096"/>
    </source>
</evidence>
<proteinExistence type="predicted"/>
<sequence length="651" mass="73963">MASKQLYEGFYALLEPPKNDIPANRDTDVLPHEQEISPPQEEEDTEEDLKINKPQQPERRPREVLDELFTEFNINLTLVDHGKGAKEVPGLNQRIATLLVRSKLEEMIRSDEIPDITKSYLERELSGSMDCPAIADTRVSRAEAIAAQEELLDGGVGFADLPKIFLPGDIVYTADTTPIKDTLYEQCWMVAKCELVTEHQRRGLLVNGVKWCVDVTSDNGWYLASCEVLIYAYDGIRVISLDTMGVVPLGSLPTEEQMAVSDRMIARGRQYLEMSQVEVRYWQYHGPASCTPHHSASHVENSEMLLFRKLSHWMWWNDVICERVVLDNLVLESPIQTLSSSLQRLGPVDKSNINHDKMFMICSGSIFVRTLPDFAWASIFIDHLRPVKWEECELTQDGLSAAASLSLLPSCRGDVQPSQSFFRSNGQIVILRTRMYFISPVVAVKYYTGVAENARRPLVWLDLLDVIHHQEDYIQQLQKIFEDVQKIEAYLYLVNFAPLVAKRSYEDRRGCVEIRRFLDLLRSYHGVVFICLSRHDETDPVLDTMGPVELKLHDCQVGRLLCMKVVETESMTTRTTSGNALFGSALAPETVWNASFGAVLVPEIVFDVVGGIWKCSIIVLHSTRINRISKGKAWSIERIPSKLQKRIPYVN</sequence>
<dbReference type="EMBL" id="ANPB02000007">
    <property type="protein sequence ID" value="KAF4478814.1"/>
    <property type="molecule type" value="Genomic_DNA"/>
</dbReference>
<dbReference type="AlphaFoldDB" id="A0A7J6IPI7"/>
<feature type="region of interest" description="Disordered" evidence="1">
    <location>
        <begin position="15"/>
        <end position="62"/>
    </location>
</feature>
<dbReference type="InParanoid" id="A0A7J6IPI7"/>
<feature type="compositionally biased region" description="Basic and acidic residues" evidence="1">
    <location>
        <begin position="48"/>
        <end position="62"/>
    </location>
</feature>
<feature type="compositionally biased region" description="Basic and acidic residues" evidence="1">
    <location>
        <begin position="23"/>
        <end position="35"/>
    </location>
</feature>
<dbReference type="Proteomes" id="UP000011096">
    <property type="component" value="Unassembled WGS sequence"/>
</dbReference>
<organism evidence="2 3">
    <name type="scientific">Colletotrichum fructicola (strain Nara gc5)</name>
    <name type="common">Anthracnose fungus</name>
    <name type="synonym">Colletotrichum gloeosporioides (strain Nara gc5)</name>
    <dbReference type="NCBI Taxonomy" id="1213859"/>
    <lineage>
        <taxon>Eukaryota</taxon>
        <taxon>Fungi</taxon>
        <taxon>Dikarya</taxon>
        <taxon>Ascomycota</taxon>
        <taxon>Pezizomycotina</taxon>
        <taxon>Sordariomycetes</taxon>
        <taxon>Hypocreomycetidae</taxon>
        <taxon>Glomerellales</taxon>
        <taxon>Glomerellaceae</taxon>
        <taxon>Colletotrichum</taxon>
        <taxon>Colletotrichum gloeosporioides species complex</taxon>
    </lineage>
</organism>
<reference evidence="2 3" key="1">
    <citation type="submission" date="2012-08" db="EMBL/GenBank/DDBJ databases">
        <authorList>
            <person name="Gan P.H.P."/>
            <person name="Ikeda K."/>
            <person name="Irieda H."/>
            <person name="Narusaka M."/>
            <person name="O'Connell R.J."/>
            <person name="Narusaka Y."/>
            <person name="Takano Y."/>
            <person name="Kubo Y."/>
            <person name="Shirasu K."/>
        </authorList>
    </citation>
    <scope>NUCLEOTIDE SEQUENCE [LARGE SCALE GENOMIC DNA]</scope>
    <source>
        <strain evidence="2 3">Nara gc5</strain>
    </source>
</reference>
<dbReference type="GeneID" id="43614932"/>
<dbReference type="OrthoDB" id="5101372at2759"/>
<reference evidence="2 3" key="2">
    <citation type="submission" date="2020-04" db="EMBL/GenBank/DDBJ databases">
        <title>Genome sequencing and assembly of multiple isolates from the Colletotrichum gloeosporioides species complex.</title>
        <authorList>
            <person name="Gan P."/>
            <person name="Shirasu K."/>
        </authorList>
    </citation>
    <scope>NUCLEOTIDE SEQUENCE [LARGE SCALE GENOMIC DNA]</scope>
    <source>
        <strain evidence="2 3">Nara gc5</strain>
    </source>
</reference>
<evidence type="ECO:0000313" key="2">
    <source>
        <dbReference type="EMBL" id="KAF4478814.1"/>
    </source>
</evidence>
<dbReference type="RefSeq" id="XP_066007867.1">
    <property type="nucleotide sequence ID" value="XM_066152637.1"/>
</dbReference>
<gene>
    <name evidence="2" type="ORF">CGGC5_v012062</name>
</gene>